<dbReference type="EMBL" id="GGEC01060667">
    <property type="protein sequence ID" value="MBX41151.1"/>
    <property type="molecule type" value="Transcribed_RNA"/>
</dbReference>
<protein>
    <submittedName>
        <fullName evidence="1">Uncharacterized protein</fullName>
    </submittedName>
</protein>
<name>A0A2P2NFA1_RHIMU</name>
<accession>A0A2P2NFA1</accession>
<proteinExistence type="predicted"/>
<evidence type="ECO:0000313" key="1">
    <source>
        <dbReference type="EMBL" id="MBX41151.1"/>
    </source>
</evidence>
<sequence>MSCLPWKFTHKSFRQAVMS</sequence>
<reference evidence="1" key="1">
    <citation type="submission" date="2018-02" db="EMBL/GenBank/DDBJ databases">
        <title>Rhizophora mucronata_Transcriptome.</title>
        <authorList>
            <person name="Meera S.P."/>
            <person name="Sreeshan A."/>
            <person name="Augustine A."/>
        </authorList>
    </citation>
    <scope>NUCLEOTIDE SEQUENCE</scope>
    <source>
        <tissue evidence="1">Leaf</tissue>
    </source>
</reference>
<dbReference type="AlphaFoldDB" id="A0A2P2NFA1"/>
<organism evidence="1">
    <name type="scientific">Rhizophora mucronata</name>
    <name type="common">Asiatic mangrove</name>
    <dbReference type="NCBI Taxonomy" id="61149"/>
    <lineage>
        <taxon>Eukaryota</taxon>
        <taxon>Viridiplantae</taxon>
        <taxon>Streptophyta</taxon>
        <taxon>Embryophyta</taxon>
        <taxon>Tracheophyta</taxon>
        <taxon>Spermatophyta</taxon>
        <taxon>Magnoliopsida</taxon>
        <taxon>eudicotyledons</taxon>
        <taxon>Gunneridae</taxon>
        <taxon>Pentapetalae</taxon>
        <taxon>rosids</taxon>
        <taxon>fabids</taxon>
        <taxon>Malpighiales</taxon>
        <taxon>Rhizophoraceae</taxon>
        <taxon>Rhizophora</taxon>
    </lineage>
</organism>